<dbReference type="InterPro" id="IPR003718">
    <property type="entry name" value="OsmC/Ohr_fam"/>
</dbReference>
<name>A0ABS6XD15_9BACT</name>
<dbReference type="InterPro" id="IPR015946">
    <property type="entry name" value="KH_dom-like_a/b"/>
</dbReference>
<dbReference type="EMBL" id="JAHWXQ010000003">
    <property type="protein sequence ID" value="MBW3365881.1"/>
    <property type="molecule type" value="Genomic_DNA"/>
</dbReference>
<protein>
    <submittedName>
        <fullName evidence="1">OsmC family protein</fullName>
    </submittedName>
</protein>
<accession>A0ABS6XD15</accession>
<gene>
    <name evidence="1" type="ORF">KYK27_12545</name>
</gene>
<organism evidence="1 2">
    <name type="scientific">Pontibacter populi</name>
    <dbReference type="NCBI Taxonomy" id="890055"/>
    <lineage>
        <taxon>Bacteria</taxon>
        <taxon>Pseudomonadati</taxon>
        <taxon>Bacteroidota</taxon>
        <taxon>Cytophagia</taxon>
        <taxon>Cytophagales</taxon>
        <taxon>Hymenobacteraceae</taxon>
        <taxon>Pontibacter</taxon>
    </lineage>
</organism>
<keyword evidence="2" id="KW-1185">Reference proteome</keyword>
<dbReference type="PANTHER" id="PTHR34352">
    <property type="entry name" value="PROTEIN YHFA"/>
    <property type="match status" value="1"/>
</dbReference>
<comment type="caution">
    <text evidence="1">The sequence shown here is derived from an EMBL/GenBank/DDBJ whole genome shotgun (WGS) entry which is preliminary data.</text>
</comment>
<reference evidence="1 2" key="1">
    <citation type="submission" date="2021-07" db="EMBL/GenBank/DDBJ databases">
        <authorList>
            <person name="Kim M.K."/>
        </authorList>
    </citation>
    <scope>NUCLEOTIDE SEQUENCE [LARGE SCALE GENOMIC DNA]</scope>
    <source>
        <strain evidence="1 2">HLY7-15</strain>
    </source>
</reference>
<proteinExistence type="predicted"/>
<dbReference type="Proteomes" id="UP000774935">
    <property type="component" value="Unassembled WGS sequence"/>
</dbReference>
<dbReference type="PANTHER" id="PTHR34352:SF1">
    <property type="entry name" value="PROTEIN YHFA"/>
    <property type="match status" value="1"/>
</dbReference>
<dbReference type="RefSeq" id="WP_199110391.1">
    <property type="nucleotide sequence ID" value="NZ_JAHWXQ010000003.1"/>
</dbReference>
<dbReference type="InterPro" id="IPR036102">
    <property type="entry name" value="OsmC/Ohrsf"/>
</dbReference>
<dbReference type="Gene3D" id="3.30.300.20">
    <property type="match status" value="1"/>
</dbReference>
<dbReference type="SUPFAM" id="SSF82784">
    <property type="entry name" value="OsmC-like"/>
    <property type="match status" value="1"/>
</dbReference>
<evidence type="ECO:0000313" key="2">
    <source>
        <dbReference type="Proteomes" id="UP000774935"/>
    </source>
</evidence>
<sequence>MEVNLTRLDQDFHFAATGTSGVAVHMDANPEIGGHNMGARPMEMLLMGLGGCSAIDVIMILKKQRQEATAFDIKVTADREKVEEHTEFRNINVHFKLSGDLNEDKVRKAIELSLEKYCSVAMVLYKTSTITYSLELL</sequence>
<evidence type="ECO:0000313" key="1">
    <source>
        <dbReference type="EMBL" id="MBW3365881.1"/>
    </source>
</evidence>
<dbReference type="Pfam" id="PF02566">
    <property type="entry name" value="OsmC"/>
    <property type="match status" value="1"/>
</dbReference>